<dbReference type="PANTHER" id="PTHR32154:SF20">
    <property type="entry name" value="2-OXOGLUTARATE OXIDOREDUCTASE SUBUNIT KORA"/>
    <property type="match status" value="1"/>
</dbReference>
<dbReference type="EMBL" id="CP024955">
    <property type="protein sequence ID" value="ATY84206.1"/>
    <property type="molecule type" value="Genomic_DNA"/>
</dbReference>
<evidence type="ECO:0000313" key="6">
    <source>
        <dbReference type="Proteomes" id="UP000231932"/>
    </source>
</evidence>
<dbReference type="InterPro" id="IPR009014">
    <property type="entry name" value="Transketo_C/PFOR_II"/>
</dbReference>
<keyword evidence="6" id="KW-1185">Reference proteome</keyword>
<dbReference type="CDD" id="cd07034">
    <property type="entry name" value="TPP_PYR_PFOR_IOR-alpha_like"/>
    <property type="match status" value="1"/>
</dbReference>
<dbReference type="InterPro" id="IPR050722">
    <property type="entry name" value="Pyruvate:ferred/Flavod_OxRd"/>
</dbReference>
<evidence type="ECO:0000259" key="4">
    <source>
        <dbReference type="Pfam" id="PF17147"/>
    </source>
</evidence>
<evidence type="ECO:0000259" key="2">
    <source>
        <dbReference type="Pfam" id="PF01558"/>
    </source>
</evidence>
<dbReference type="InterPro" id="IPR019752">
    <property type="entry name" value="Pyrv/ketoisovalerate_OxRed_cat"/>
</dbReference>
<feature type="domain" description="Pyruvate:ferredoxin oxidoreductase core" evidence="4">
    <location>
        <begin position="475"/>
        <end position="536"/>
    </location>
</feature>
<gene>
    <name evidence="5" type="ORF">CVV65_03950</name>
</gene>
<dbReference type="Gene3D" id="3.40.920.10">
    <property type="entry name" value="Pyruvate-ferredoxin oxidoreductase, PFOR, domain III"/>
    <property type="match status" value="1"/>
</dbReference>
<dbReference type="Gene3D" id="3.40.50.970">
    <property type="match status" value="1"/>
</dbReference>
<dbReference type="FunFam" id="3.40.50.970:FF:000022">
    <property type="entry name" value="2-oxoglutarate ferredoxin oxidoreductase alpha subunit"/>
    <property type="match status" value="1"/>
</dbReference>
<evidence type="ECO:0000313" key="5">
    <source>
        <dbReference type="EMBL" id="ATY84206.1"/>
    </source>
</evidence>
<dbReference type="GO" id="GO:0006979">
    <property type="term" value="P:response to oxidative stress"/>
    <property type="evidence" value="ECO:0007669"/>
    <property type="project" value="TreeGrafter"/>
</dbReference>
<dbReference type="Gene3D" id="3.40.50.920">
    <property type="match status" value="1"/>
</dbReference>
<dbReference type="InterPro" id="IPR033412">
    <property type="entry name" value="PFOR_II"/>
</dbReference>
<dbReference type="SUPFAM" id="SSF52518">
    <property type="entry name" value="Thiamin diphosphate-binding fold (THDP-binding)"/>
    <property type="match status" value="1"/>
</dbReference>
<dbReference type="GO" id="GO:0016903">
    <property type="term" value="F:oxidoreductase activity, acting on the aldehyde or oxo group of donors"/>
    <property type="evidence" value="ECO:0007669"/>
    <property type="project" value="InterPro"/>
</dbReference>
<dbReference type="InterPro" id="IPR002880">
    <property type="entry name" value="Pyrv_Fd/Flavodoxin_OxRdtase_N"/>
</dbReference>
<dbReference type="Pfam" id="PF01558">
    <property type="entry name" value="POR"/>
    <property type="match status" value="1"/>
</dbReference>
<protein>
    <submittedName>
        <fullName evidence="5">2-oxoacid:acceptor oxidoreductase subunit alpha</fullName>
    </submittedName>
</protein>
<dbReference type="NCBIfam" id="TIGR03710">
    <property type="entry name" value="OAFO_sf"/>
    <property type="match status" value="1"/>
</dbReference>
<accession>A0A2K8N471</accession>
<evidence type="ECO:0000259" key="3">
    <source>
        <dbReference type="Pfam" id="PF01855"/>
    </source>
</evidence>
<sequence length="576" mass="62787">MLEELSWKVGGQQGEGIDSTGETFATALNRQGYYIYGYRHFSSRIKGGHTNYKVRVSTKRRLASADFLDILIAFDQESIDFNAKELRSGAVVIADEKFHPTLPEGVKAELYVVPFTKLAETAGSSIMKNMVALGTSVYLLDLPVDIFSGVIHDTFARKGQKIVDQNMEAIRQGYQFMKEQLKDGTHMKLQPPAGKGSHLFMMGNDAVALGALTGGCRVMAAYPITPASDIMEYLIKKMPKVGGVVVQTEDEIAAINMIIGAAYGGARAMTATSGPGLSLMMEAIGLAGMTETPVVIVDTQRGGPSTGLPTKHEQSDLYAVLFGNHGEIPKIVLAPSTAEECFYEAARAFNLAERYQCPVILITDLALSLAKQTVEPLHPETIEIDRGKLITEVDPSMQSGSLFKRYAFTPDGISPRVIPGVKGGIHHVTGVEHNEIGRPDEGSANRAKMMEKRLRKLENVELDGSLTFSGDEHYDTLVIGIGSTRGPIEEAAERLTADGHRIGHVHVKVLAPFPTQALSSYTERAKKVIVVENNATGELAHLMRFFGVTTPTVSVKKFDGNPFLPGELYRQLKEWM</sequence>
<dbReference type="InterPro" id="IPR022367">
    <property type="entry name" value="2-oxoacid/accept_OxRdtase_asu"/>
</dbReference>
<dbReference type="RefSeq" id="WP_100667034.1">
    <property type="nucleotide sequence ID" value="NZ_CP024955.1"/>
</dbReference>
<dbReference type="PANTHER" id="PTHR32154">
    <property type="entry name" value="PYRUVATE-FLAVODOXIN OXIDOREDUCTASE-RELATED"/>
    <property type="match status" value="1"/>
</dbReference>
<proteinExistence type="predicted"/>
<evidence type="ECO:0000256" key="1">
    <source>
        <dbReference type="ARBA" id="ARBA00023002"/>
    </source>
</evidence>
<dbReference type="AlphaFoldDB" id="A0A2K8N471"/>
<feature type="domain" description="Pyruvate flavodoxin/ferredoxin oxidoreductase pyrimidine binding" evidence="3">
    <location>
        <begin position="210"/>
        <end position="450"/>
    </location>
</feature>
<keyword evidence="1" id="KW-0560">Oxidoreductase</keyword>
<dbReference type="Pfam" id="PF17147">
    <property type="entry name" value="PFOR_II"/>
    <property type="match status" value="1"/>
</dbReference>
<organism evidence="5 6">
    <name type="scientific">Kyrpidia spormannii</name>
    <dbReference type="NCBI Taxonomy" id="2055160"/>
    <lineage>
        <taxon>Bacteria</taxon>
        <taxon>Bacillati</taxon>
        <taxon>Bacillota</taxon>
        <taxon>Bacilli</taxon>
        <taxon>Bacillales</taxon>
        <taxon>Alicyclobacillaceae</taxon>
        <taxon>Kyrpidia</taxon>
    </lineage>
</organism>
<dbReference type="SUPFAM" id="SSF52922">
    <property type="entry name" value="TK C-terminal domain-like"/>
    <property type="match status" value="1"/>
</dbReference>
<dbReference type="InterPro" id="IPR002869">
    <property type="entry name" value="Pyrv_flavodox_OxRed_cen"/>
</dbReference>
<dbReference type="Proteomes" id="UP000231932">
    <property type="component" value="Chromosome"/>
</dbReference>
<dbReference type="SUPFAM" id="SSF53323">
    <property type="entry name" value="Pyruvate-ferredoxin oxidoreductase, PFOR, domain III"/>
    <property type="match status" value="1"/>
</dbReference>
<reference evidence="6" key="1">
    <citation type="submission" date="2017-11" db="EMBL/GenBank/DDBJ databases">
        <title>Complete Genome Sequence of Kyrpidia sp. Strain EA-1, a thermophilic, hydrogen-oxidizing Bacterium, isolated from the Azores.</title>
        <authorList>
            <person name="Reiner J.E."/>
            <person name="Lapp C.J."/>
            <person name="Bunk B."/>
            <person name="Gescher J."/>
        </authorList>
    </citation>
    <scope>NUCLEOTIDE SEQUENCE [LARGE SCALE GENOMIC DNA]</scope>
    <source>
        <strain evidence="6">EA-1</strain>
    </source>
</reference>
<dbReference type="Pfam" id="PF01855">
    <property type="entry name" value="POR_N"/>
    <property type="match status" value="1"/>
</dbReference>
<feature type="domain" description="Pyruvate/ketoisovalerate oxidoreductase catalytic" evidence="2">
    <location>
        <begin position="14"/>
        <end position="175"/>
    </location>
</feature>
<dbReference type="OrthoDB" id="9794954at2"/>
<dbReference type="FunFam" id="3.40.920.10:FF:000003">
    <property type="entry name" value="Pyruvate ferredoxin oxidoreductase, alpha subunit"/>
    <property type="match status" value="1"/>
</dbReference>
<dbReference type="KEGG" id="kyr:CVV65_03950"/>
<dbReference type="InterPro" id="IPR029061">
    <property type="entry name" value="THDP-binding"/>
</dbReference>
<name>A0A2K8N471_9BACL</name>